<evidence type="ECO:0000313" key="2">
    <source>
        <dbReference type="Proteomes" id="UP000230423"/>
    </source>
</evidence>
<dbReference type="SUPFAM" id="SSF53254">
    <property type="entry name" value="Phosphoglycerate mutase-like"/>
    <property type="match status" value="1"/>
</dbReference>
<dbReference type="AlphaFoldDB" id="A0A2G9V4W9"/>
<dbReference type="InterPro" id="IPR029033">
    <property type="entry name" value="His_PPase_superfam"/>
</dbReference>
<proteinExistence type="predicted"/>
<dbReference type="PANTHER" id="PTHR16469:SF26">
    <property type="entry name" value="PHOSPHOGLYCERATE MUTASE FAMILY PROTEIN"/>
    <property type="match status" value="1"/>
</dbReference>
<dbReference type="Proteomes" id="UP000230423">
    <property type="component" value="Unassembled WGS sequence"/>
</dbReference>
<name>A0A2G9V4W9_TELCI</name>
<accession>A0A2G9V4W9</accession>
<organism evidence="1 2">
    <name type="scientific">Teladorsagia circumcincta</name>
    <name type="common">Brown stomach worm</name>
    <name type="synonym">Ostertagia circumcincta</name>
    <dbReference type="NCBI Taxonomy" id="45464"/>
    <lineage>
        <taxon>Eukaryota</taxon>
        <taxon>Metazoa</taxon>
        <taxon>Ecdysozoa</taxon>
        <taxon>Nematoda</taxon>
        <taxon>Chromadorea</taxon>
        <taxon>Rhabditida</taxon>
        <taxon>Rhabditina</taxon>
        <taxon>Rhabditomorpha</taxon>
        <taxon>Strongyloidea</taxon>
        <taxon>Trichostrongylidae</taxon>
        <taxon>Teladorsagia</taxon>
    </lineage>
</organism>
<dbReference type="Pfam" id="PF00300">
    <property type="entry name" value="His_Phos_1"/>
    <property type="match status" value="1"/>
</dbReference>
<dbReference type="PANTHER" id="PTHR16469">
    <property type="entry name" value="UBIQUITIN-ASSOCIATED AND SH3 DOMAIN-CONTAINING BA-RELATED"/>
    <property type="match status" value="1"/>
</dbReference>
<gene>
    <name evidence="1" type="ORF">TELCIR_00471</name>
</gene>
<protein>
    <recommendedName>
        <fullName evidence="3">Phosphoglycerate mutase family protein</fullName>
    </recommendedName>
</protein>
<evidence type="ECO:0000313" key="1">
    <source>
        <dbReference type="EMBL" id="PIO77446.1"/>
    </source>
</evidence>
<dbReference type="OrthoDB" id="414418at2759"/>
<dbReference type="CDD" id="cd07067">
    <property type="entry name" value="HP_PGM_like"/>
    <property type="match status" value="1"/>
</dbReference>
<keyword evidence="2" id="KW-1185">Reference proteome</keyword>
<dbReference type="Gene3D" id="3.40.50.1240">
    <property type="entry name" value="Phosphoglycerate mutase-like"/>
    <property type="match status" value="1"/>
</dbReference>
<dbReference type="GO" id="GO:0016791">
    <property type="term" value="F:phosphatase activity"/>
    <property type="evidence" value="ECO:0007669"/>
    <property type="project" value="UniProtKB-ARBA"/>
</dbReference>
<dbReference type="InterPro" id="IPR051710">
    <property type="entry name" value="Phosphatase_SH3-domain"/>
</dbReference>
<evidence type="ECO:0008006" key="3">
    <source>
        <dbReference type="Google" id="ProtNLM"/>
    </source>
</evidence>
<reference evidence="1 2" key="1">
    <citation type="submission" date="2015-09" db="EMBL/GenBank/DDBJ databases">
        <title>Draft genome of the parasitic nematode Teladorsagia circumcincta isolate WARC Sus (inbred).</title>
        <authorList>
            <person name="Mitreva M."/>
        </authorList>
    </citation>
    <scope>NUCLEOTIDE SEQUENCE [LARGE SCALE GENOMIC DNA]</scope>
    <source>
        <strain evidence="1 2">S</strain>
    </source>
</reference>
<dbReference type="EMBL" id="KZ344998">
    <property type="protein sequence ID" value="PIO77446.1"/>
    <property type="molecule type" value="Genomic_DNA"/>
</dbReference>
<dbReference type="InterPro" id="IPR013078">
    <property type="entry name" value="His_Pase_superF_clade-1"/>
</dbReference>
<sequence>MDFKAQGKRSLGASKKRCRDVIKKKLSVVTVTAEDALDRTKWRRLNLPMVCSSWPKAVSKKDANHLIAVIRSAERVDRVFGADWPKTEAPHGHFAPTDLNIPSNDLSKKFLEAGFFEDNPPITSFGKYTVQLTARALANRGLRPKLLVCSPSLRSIQTAEALAKFLKAKIAIEPGLVEPLAWYRCTNKNAPDFHLDQVVKLYPVDTD</sequence>